<proteinExistence type="predicted"/>
<accession>A0A2T2NAA0</accession>
<protein>
    <recommendedName>
        <fullName evidence="4">F-box domain-containing protein</fullName>
    </recommendedName>
</protein>
<sequence length="410" mass="45916">MLFWGSKNTGVPRSSTSAPPTSTPQVSERRSLQEEPCYVTTPQTAPLLSLPVELLQLITAYLDTPSAAALSLSARYTCYAIGHAHTARYLSSSRTKFDRRKRIEILERAFPSHWYCAWCDRFHVHERAGGPKRFDEEKKRDCAAYNSYLCDFNQARREAGYVLAFHHVRHGVNRAMWGEEYGMNLEDFNYEQDAVSKIFRTKCPTRTRCEAKVVSGHFLLHASYRITLPSTVTRKPHALLALWPTLPHIVVGHRDSNGGHTGLSNCLENALAHNWRFRTQLCYLCATDYAVSCHSIADSATTNSHLVVEIDAWRDLGNGRNPFDTSWRSHGENGDGMPGFGGDMLRLTNLLAGEIRKAFERGGPLRHVSGSLGAGPRPASRWHGHSTSLRNADATVVQETRQPSNVLVRA</sequence>
<name>A0A2T2NAA0_CORCC</name>
<evidence type="ECO:0000256" key="1">
    <source>
        <dbReference type="SAM" id="MobiDB-lite"/>
    </source>
</evidence>
<evidence type="ECO:0000313" key="3">
    <source>
        <dbReference type="Proteomes" id="UP000240883"/>
    </source>
</evidence>
<dbReference type="STRING" id="1448308.A0A2T2NAA0"/>
<feature type="region of interest" description="Disordered" evidence="1">
    <location>
        <begin position="367"/>
        <end position="389"/>
    </location>
</feature>
<dbReference type="AlphaFoldDB" id="A0A2T2NAA0"/>
<evidence type="ECO:0000313" key="2">
    <source>
        <dbReference type="EMBL" id="PSN61978.1"/>
    </source>
</evidence>
<reference evidence="2 3" key="1">
    <citation type="journal article" date="2018" name="Front. Microbiol.">
        <title>Genome-Wide Analysis of Corynespora cassiicola Leaf Fall Disease Putative Effectors.</title>
        <authorList>
            <person name="Lopez D."/>
            <person name="Ribeiro S."/>
            <person name="Label P."/>
            <person name="Fumanal B."/>
            <person name="Venisse J.S."/>
            <person name="Kohler A."/>
            <person name="de Oliveira R.R."/>
            <person name="Labutti K."/>
            <person name="Lipzen A."/>
            <person name="Lail K."/>
            <person name="Bauer D."/>
            <person name="Ohm R.A."/>
            <person name="Barry K.W."/>
            <person name="Spatafora J."/>
            <person name="Grigoriev I.V."/>
            <person name="Martin F.M."/>
            <person name="Pujade-Renaud V."/>
        </authorList>
    </citation>
    <scope>NUCLEOTIDE SEQUENCE [LARGE SCALE GENOMIC DNA]</scope>
    <source>
        <strain evidence="2 3">Philippines</strain>
    </source>
</reference>
<feature type="compositionally biased region" description="Low complexity" evidence="1">
    <location>
        <begin position="12"/>
        <end position="24"/>
    </location>
</feature>
<dbReference type="OrthoDB" id="3766406at2759"/>
<dbReference type="EMBL" id="KZ678142">
    <property type="protein sequence ID" value="PSN61978.1"/>
    <property type="molecule type" value="Genomic_DNA"/>
</dbReference>
<keyword evidence="3" id="KW-1185">Reference proteome</keyword>
<dbReference type="Proteomes" id="UP000240883">
    <property type="component" value="Unassembled WGS sequence"/>
</dbReference>
<evidence type="ECO:0008006" key="4">
    <source>
        <dbReference type="Google" id="ProtNLM"/>
    </source>
</evidence>
<gene>
    <name evidence="2" type="ORF">BS50DRAFT_577859</name>
</gene>
<organism evidence="2 3">
    <name type="scientific">Corynespora cassiicola Philippines</name>
    <dbReference type="NCBI Taxonomy" id="1448308"/>
    <lineage>
        <taxon>Eukaryota</taxon>
        <taxon>Fungi</taxon>
        <taxon>Dikarya</taxon>
        <taxon>Ascomycota</taxon>
        <taxon>Pezizomycotina</taxon>
        <taxon>Dothideomycetes</taxon>
        <taxon>Pleosporomycetidae</taxon>
        <taxon>Pleosporales</taxon>
        <taxon>Corynesporascaceae</taxon>
        <taxon>Corynespora</taxon>
    </lineage>
</organism>
<feature type="region of interest" description="Disordered" evidence="1">
    <location>
        <begin position="1"/>
        <end position="35"/>
    </location>
</feature>
<feature type="compositionally biased region" description="Polar residues" evidence="1">
    <location>
        <begin position="1"/>
        <end position="11"/>
    </location>
</feature>